<keyword evidence="3 6" id="KW-1133">Transmembrane helix</keyword>
<dbReference type="InterPro" id="IPR011701">
    <property type="entry name" value="MFS"/>
</dbReference>
<dbReference type="SUPFAM" id="SSF103473">
    <property type="entry name" value="MFS general substrate transporter"/>
    <property type="match status" value="1"/>
</dbReference>
<comment type="subcellular location">
    <subcellularLocation>
        <location evidence="1">Membrane</location>
        <topology evidence="1">Multi-pass membrane protein</topology>
    </subcellularLocation>
</comment>
<feature type="transmembrane region" description="Helical" evidence="6">
    <location>
        <begin position="29"/>
        <end position="49"/>
    </location>
</feature>
<name>A0A9P6M040_9FUNG</name>
<proteinExistence type="predicted"/>
<dbReference type="InterPro" id="IPR036259">
    <property type="entry name" value="MFS_trans_sf"/>
</dbReference>
<evidence type="ECO:0000256" key="6">
    <source>
        <dbReference type="SAM" id="Phobius"/>
    </source>
</evidence>
<feature type="transmembrane region" description="Helical" evidence="6">
    <location>
        <begin position="55"/>
        <end position="75"/>
    </location>
</feature>
<feature type="transmembrane region" description="Helical" evidence="6">
    <location>
        <begin position="284"/>
        <end position="305"/>
    </location>
</feature>
<protein>
    <recommendedName>
        <fullName evidence="9">Major facilitator superfamily (MFS) profile domain-containing protein</fullName>
    </recommendedName>
</protein>
<keyword evidence="4 6" id="KW-0472">Membrane</keyword>
<gene>
    <name evidence="7" type="ORF">BGZ65_002905</name>
</gene>
<evidence type="ECO:0000256" key="4">
    <source>
        <dbReference type="ARBA" id="ARBA00023136"/>
    </source>
</evidence>
<dbReference type="AlphaFoldDB" id="A0A9P6M040"/>
<dbReference type="Gene3D" id="1.20.1250.20">
    <property type="entry name" value="MFS general substrate transporter like domains"/>
    <property type="match status" value="2"/>
</dbReference>
<evidence type="ECO:0000256" key="3">
    <source>
        <dbReference type="ARBA" id="ARBA00022989"/>
    </source>
</evidence>
<dbReference type="OrthoDB" id="6730379at2759"/>
<dbReference type="Proteomes" id="UP000749646">
    <property type="component" value="Unassembled WGS sequence"/>
</dbReference>
<feature type="transmembrane region" description="Helical" evidence="6">
    <location>
        <begin position="248"/>
        <end position="269"/>
    </location>
</feature>
<evidence type="ECO:0008006" key="9">
    <source>
        <dbReference type="Google" id="ProtNLM"/>
    </source>
</evidence>
<evidence type="ECO:0000256" key="2">
    <source>
        <dbReference type="ARBA" id="ARBA00022692"/>
    </source>
</evidence>
<organism evidence="7 8">
    <name type="scientific">Modicella reniformis</name>
    <dbReference type="NCBI Taxonomy" id="1440133"/>
    <lineage>
        <taxon>Eukaryota</taxon>
        <taxon>Fungi</taxon>
        <taxon>Fungi incertae sedis</taxon>
        <taxon>Mucoromycota</taxon>
        <taxon>Mortierellomycotina</taxon>
        <taxon>Mortierellomycetes</taxon>
        <taxon>Mortierellales</taxon>
        <taxon>Mortierellaceae</taxon>
        <taxon>Modicella</taxon>
    </lineage>
</organism>
<evidence type="ECO:0000313" key="8">
    <source>
        <dbReference type="Proteomes" id="UP000749646"/>
    </source>
</evidence>
<sequence length="314" mass="34864">MVLVDRSNMAVAIVAISGEHGYSKPQQGMILASFFFGYILTPILGGTFADRYGGKTVLAIGVAHPSIHAMIGTWIPPDERSKAVATVTAFGYMGSVLALPTSSALVVSPWGWRSIFWLFGSLGLSWSVVWQVLGASDPTSCTWISRQEMHWIIRQQQQDQIETNHYHLATGRDPSSEHSDDNDPMLRTDPHGLTAESSSLNADAQPLSRWQMFRNQVRSQASKYRQLETTEANKEAVPWKALLARREVWAIILSQFFNSFGFFIMQSWIPTFYLDYYGVDVGKIGFYAAAIAMMLITIGMALNGFTLTGASAYQ</sequence>
<feature type="region of interest" description="Disordered" evidence="5">
    <location>
        <begin position="169"/>
        <end position="190"/>
    </location>
</feature>
<dbReference type="Pfam" id="PF07690">
    <property type="entry name" value="MFS_1"/>
    <property type="match status" value="1"/>
</dbReference>
<evidence type="ECO:0000256" key="5">
    <source>
        <dbReference type="SAM" id="MobiDB-lite"/>
    </source>
</evidence>
<feature type="compositionally biased region" description="Basic and acidic residues" evidence="5">
    <location>
        <begin position="174"/>
        <end position="190"/>
    </location>
</feature>
<feature type="non-terminal residue" evidence="7">
    <location>
        <position position="1"/>
    </location>
</feature>
<evidence type="ECO:0000256" key="1">
    <source>
        <dbReference type="ARBA" id="ARBA00004141"/>
    </source>
</evidence>
<keyword evidence="2 6" id="KW-0812">Transmembrane</keyword>
<evidence type="ECO:0000313" key="7">
    <source>
        <dbReference type="EMBL" id="KAF9956204.1"/>
    </source>
</evidence>
<accession>A0A9P6M040</accession>
<dbReference type="GO" id="GO:0022857">
    <property type="term" value="F:transmembrane transporter activity"/>
    <property type="evidence" value="ECO:0007669"/>
    <property type="project" value="InterPro"/>
</dbReference>
<dbReference type="PANTHER" id="PTHR11662">
    <property type="entry name" value="SOLUTE CARRIER FAMILY 17"/>
    <property type="match status" value="1"/>
</dbReference>
<keyword evidence="8" id="KW-1185">Reference proteome</keyword>
<dbReference type="EMBL" id="JAAAHW010006706">
    <property type="protein sequence ID" value="KAF9956204.1"/>
    <property type="molecule type" value="Genomic_DNA"/>
</dbReference>
<comment type="caution">
    <text evidence="7">The sequence shown here is derived from an EMBL/GenBank/DDBJ whole genome shotgun (WGS) entry which is preliminary data.</text>
</comment>
<dbReference type="InterPro" id="IPR050382">
    <property type="entry name" value="MFS_Na/Anion_cotransporter"/>
</dbReference>
<dbReference type="GO" id="GO:0016020">
    <property type="term" value="C:membrane"/>
    <property type="evidence" value="ECO:0007669"/>
    <property type="project" value="UniProtKB-SubCell"/>
</dbReference>
<dbReference type="PANTHER" id="PTHR11662:SF399">
    <property type="entry name" value="FI19708P1-RELATED"/>
    <property type="match status" value="1"/>
</dbReference>
<reference evidence="7" key="1">
    <citation type="journal article" date="2020" name="Fungal Divers.">
        <title>Resolving the Mortierellaceae phylogeny through synthesis of multi-gene phylogenetics and phylogenomics.</title>
        <authorList>
            <person name="Vandepol N."/>
            <person name="Liber J."/>
            <person name="Desiro A."/>
            <person name="Na H."/>
            <person name="Kennedy M."/>
            <person name="Barry K."/>
            <person name="Grigoriev I.V."/>
            <person name="Miller A.N."/>
            <person name="O'Donnell K."/>
            <person name="Stajich J.E."/>
            <person name="Bonito G."/>
        </authorList>
    </citation>
    <scope>NUCLEOTIDE SEQUENCE</scope>
    <source>
        <strain evidence="7">MES-2147</strain>
    </source>
</reference>
<feature type="transmembrane region" description="Helical" evidence="6">
    <location>
        <begin position="87"/>
        <end position="108"/>
    </location>
</feature>